<dbReference type="Gene3D" id="3.40.50.300">
    <property type="entry name" value="P-loop containing nucleotide triphosphate hydrolases"/>
    <property type="match status" value="2"/>
</dbReference>
<feature type="short sequence motif" description="Q motif" evidence="9">
    <location>
        <begin position="35"/>
        <end position="63"/>
    </location>
</feature>
<dbReference type="InterPro" id="IPR014014">
    <property type="entry name" value="RNA_helicase_DEAD_Q_motif"/>
</dbReference>
<dbReference type="GO" id="GO:0003723">
    <property type="term" value="F:RNA binding"/>
    <property type="evidence" value="ECO:0007669"/>
    <property type="project" value="UniProtKB-KW"/>
</dbReference>
<dbReference type="AlphaFoldDB" id="A0A058Z4W4"/>
<dbReference type="GO" id="GO:0005524">
    <property type="term" value="F:ATP binding"/>
    <property type="evidence" value="ECO:0007669"/>
    <property type="project" value="UniProtKB-KW"/>
</dbReference>
<feature type="region of interest" description="Disordered" evidence="11">
    <location>
        <begin position="1"/>
        <end position="30"/>
    </location>
</feature>
<dbReference type="InterPro" id="IPR044765">
    <property type="entry name" value="DDX47/Rrp3_DEADc"/>
</dbReference>
<evidence type="ECO:0000256" key="11">
    <source>
        <dbReference type="SAM" id="MobiDB-lite"/>
    </source>
</evidence>
<keyword evidence="7" id="KW-0539">Nucleus</keyword>
<evidence type="ECO:0000256" key="10">
    <source>
        <dbReference type="RuleBase" id="RU000492"/>
    </source>
</evidence>
<dbReference type="SMART" id="SM00487">
    <property type="entry name" value="DEXDc"/>
    <property type="match status" value="1"/>
</dbReference>
<dbReference type="OrthoDB" id="10261904at2759"/>
<feature type="domain" description="DEAD-box RNA helicase Q" evidence="14">
    <location>
        <begin position="35"/>
        <end position="63"/>
    </location>
</feature>
<dbReference type="GeneID" id="20529314"/>
<keyword evidence="3 10" id="KW-0378">Hydrolase</keyword>
<dbReference type="GO" id="GO:0005829">
    <property type="term" value="C:cytosol"/>
    <property type="evidence" value="ECO:0007669"/>
    <property type="project" value="TreeGrafter"/>
</dbReference>
<keyword evidence="6" id="KW-0694">RNA-binding</keyword>
<evidence type="ECO:0008006" key="17">
    <source>
        <dbReference type="Google" id="ProtNLM"/>
    </source>
</evidence>
<accession>A0A058Z4W4</accession>
<evidence type="ECO:0000313" key="15">
    <source>
        <dbReference type="EMBL" id="KCV69176.1"/>
    </source>
</evidence>
<evidence type="ECO:0000256" key="1">
    <source>
        <dbReference type="ARBA" id="ARBA00004123"/>
    </source>
</evidence>
<dbReference type="PANTHER" id="PTHR47959">
    <property type="entry name" value="ATP-DEPENDENT RNA HELICASE RHLE-RELATED"/>
    <property type="match status" value="1"/>
</dbReference>
<dbReference type="GO" id="GO:0005634">
    <property type="term" value="C:nucleus"/>
    <property type="evidence" value="ECO:0007669"/>
    <property type="project" value="UniProtKB-SubCell"/>
</dbReference>
<keyword evidence="5 10" id="KW-0067">ATP-binding</keyword>
<dbReference type="Pfam" id="PF00270">
    <property type="entry name" value="DEAD"/>
    <property type="match status" value="1"/>
</dbReference>
<dbReference type="PROSITE" id="PS51194">
    <property type="entry name" value="HELICASE_CTER"/>
    <property type="match status" value="1"/>
</dbReference>
<proteinExistence type="inferred from homology"/>
<protein>
    <recommendedName>
        <fullName evidence="17">RNA helicase</fullName>
    </recommendedName>
</protein>
<dbReference type="InterPro" id="IPR000629">
    <property type="entry name" value="RNA-helicase_DEAD-box_CS"/>
</dbReference>
<dbReference type="GO" id="GO:0016787">
    <property type="term" value="F:hydrolase activity"/>
    <property type="evidence" value="ECO:0007669"/>
    <property type="project" value="UniProtKB-KW"/>
</dbReference>
<dbReference type="PROSITE" id="PS00039">
    <property type="entry name" value="DEAD_ATP_HELICASE"/>
    <property type="match status" value="1"/>
</dbReference>
<dbReference type="InterPro" id="IPR011545">
    <property type="entry name" value="DEAD/DEAH_box_helicase_dom"/>
</dbReference>
<dbReference type="PROSITE" id="PS51195">
    <property type="entry name" value="Q_MOTIF"/>
    <property type="match status" value="1"/>
</dbReference>
<dbReference type="CDD" id="cd18787">
    <property type="entry name" value="SF2_C_DEAD"/>
    <property type="match status" value="1"/>
</dbReference>
<keyword evidence="16" id="KW-1185">Reference proteome</keyword>
<comment type="subcellular location">
    <subcellularLocation>
        <location evidence="1">Nucleus</location>
    </subcellularLocation>
</comment>
<evidence type="ECO:0000256" key="8">
    <source>
        <dbReference type="ARBA" id="ARBA00024350"/>
    </source>
</evidence>
<dbReference type="Pfam" id="PF00271">
    <property type="entry name" value="Helicase_C"/>
    <property type="match status" value="1"/>
</dbReference>
<feature type="region of interest" description="Disordered" evidence="11">
    <location>
        <begin position="429"/>
        <end position="468"/>
    </location>
</feature>
<evidence type="ECO:0000256" key="6">
    <source>
        <dbReference type="ARBA" id="ARBA00022884"/>
    </source>
</evidence>
<dbReference type="Proteomes" id="UP000030693">
    <property type="component" value="Unassembled WGS sequence"/>
</dbReference>
<keyword evidence="2 10" id="KW-0547">Nucleotide-binding</keyword>
<gene>
    <name evidence="15" type="ORF">H696_04589</name>
</gene>
<organism evidence="15">
    <name type="scientific">Fonticula alba</name>
    <name type="common">Slime mold</name>
    <dbReference type="NCBI Taxonomy" id="691883"/>
    <lineage>
        <taxon>Eukaryota</taxon>
        <taxon>Rotosphaerida</taxon>
        <taxon>Fonticulaceae</taxon>
        <taxon>Fonticula</taxon>
    </lineage>
</organism>
<dbReference type="GO" id="GO:0003724">
    <property type="term" value="F:RNA helicase activity"/>
    <property type="evidence" value="ECO:0007669"/>
    <property type="project" value="InterPro"/>
</dbReference>
<evidence type="ECO:0000256" key="3">
    <source>
        <dbReference type="ARBA" id="ARBA00022801"/>
    </source>
</evidence>
<keyword evidence="4 10" id="KW-0347">Helicase</keyword>
<dbReference type="CDD" id="cd17954">
    <property type="entry name" value="DEADc_DDX47"/>
    <property type="match status" value="1"/>
</dbReference>
<dbReference type="InterPro" id="IPR027417">
    <property type="entry name" value="P-loop_NTPase"/>
</dbReference>
<name>A0A058Z4W4_FONAL</name>
<evidence type="ECO:0000256" key="2">
    <source>
        <dbReference type="ARBA" id="ARBA00022741"/>
    </source>
</evidence>
<dbReference type="SMART" id="SM00490">
    <property type="entry name" value="HELICc"/>
    <property type="match status" value="1"/>
</dbReference>
<dbReference type="eggNOG" id="KOG0330">
    <property type="taxonomic scope" value="Eukaryota"/>
</dbReference>
<dbReference type="RefSeq" id="XP_009496747.1">
    <property type="nucleotide sequence ID" value="XM_009498472.1"/>
</dbReference>
<dbReference type="PROSITE" id="PS51192">
    <property type="entry name" value="HELICASE_ATP_BIND_1"/>
    <property type="match status" value="1"/>
</dbReference>
<dbReference type="EMBL" id="KB932207">
    <property type="protein sequence ID" value="KCV69176.1"/>
    <property type="molecule type" value="Genomic_DNA"/>
</dbReference>
<evidence type="ECO:0000256" key="5">
    <source>
        <dbReference type="ARBA" id="ARBA00022840"/>
    </source>
</evidence>
<feature type="domain" description="Helicase ATP-binding" evidence="12">
    <location>
        <begin position="66"/>
        <end position="237"/>
    </location>
</feature>
<evidence type="ECO:0000259" key="13">
    <source>
        <dbReference type="PROSITE" id="PS51194"/>
    </source>
</evidence>
<evidence type="ECO:0000256" key="9">
    <source>
        <dbReference type="PROSITE-ProRule" id="PRU00552"/>
    </source>
</evidence>
<evidence type="ECO:0000256" key="7">
    <source>
        <dbReference type="ARBA" id="ARBA00023242"/>
    </source>
</evidence>
<sequence>MSDSEDDFRGHLLSGSDASHSDSDSDAETVEQKPATFADLGLNDILLQACAQVGWTKPTPIQVESIPSALKGRDIIGLAKTGSGKTGAFALPILSALLKKPVPLFALILAPTRELAFQIHENVEALGAPIGVRSVAIVGGVDMMSQSVSLAKKPHVVVATPGRLVDHLENTKGFSLRTTGFLVLDEADRLLNSEFEEEVNKIIKVISKERQTLLFSATMTDKVNKLQRAALRDPVKVEVATKFSTADKLLQSYLFIPAKYKEVYLTYLINEFAGHASIIFVNRQHSAQTLALMLRALGFPAIPLHGGLSQPKRLGALNRFKSGTRNILIATDVAARGLDIPSVDLVINYDLPQNSKDYVHRVGRTARAGRSGKSITFVTQYDVEAFQRIEQLLGKQMDLYSGCEEAQVLLLLERVMEAQRVAALEFKDSGGLKRRRSDEEDGDAAPKKKAGPSAGRGGKSSGPMKKRR</sequence>
<reference evidence="15" key="1">
    <citation type="submission" date="2013-04" db="EMBL/GenBank/DDBJ databases">
        <title>The Genome Sequence of Fonticula alba ATCC 38817.</title>
        <authorList>
            <consortium name="The Broad Institute Genomics Platform"/>
            <person name="Russ C."/>
            <person name="Cuomo C."/>
            <person name="Burger G."/>
            <person name="Gray M.W."/>
            <person name="Holland P.W.H."/>
            <person name="King N."/>
            <person name="Lang F.B.F."/>
            <person name="Roger A.J."/>
            <person name="Ruiz-Trillo I."/>
            <person name="Brown M."/>
            <person name="Walker B."/>
            <person name="Young S."/>
            <person name="Zeng Q."/>
            <person name="Gargeya S."/>
            <person name="Fitzgerald M."/>
            <person name="Haas B."/>
            <person name="Abouelleil A."/>
            <person name="Allen A.W."/>
            <person name="Alvarado L."/>
            <person name="Arachchi H.M."/>
            <person name="Berlin A.M."/>
            <person name="Chapman S.B."/>
            <person name="Gainer-Dewar J."/>
            <person name="Goldberg J."/>
            <person name="Griggs A."/>
            <person name="Gujja S."/>
            <person name="Hansen M."/>
            <person name="Howarth C."/>
            <person name="Imamovic A."/>
            <person name="Ireland A."/>
            <person name="Larimer J."/>
            <person name="McCowan C."/>
            <person name="Murphy C."/>
            <person name="Pearson M."/>
            <person name="Poon T.W."/>
            <person name="Priest M."/>
            <person name="Roberts A."/>
            <person name="Saif S."/>
            <person name="Shea T."/>
            <person name="Sisk P."/>
            <person name="Sykes S."/>
            <person name="Wortman J."/>
            <person name="Nusbaum C."/>
            <person name="Birren B."/>
        </authorList>
    </citation>
    <scope>NUCLEOTIDE SEQUENCE [LARGE SCALE GENOMIC DNA]</scope>
    <source>
        <strain evidence="15">ATCC 38817</strain>
    </source>
</reference>
<dbReference type="PANTHER" id="PTHR47959:SF20">
    <property type="entry name" value="RNA HELICASE"/>
    <property type="match status" value="1"/>
</dbReference>
<evidence type="ECO:0000256" key="4">
    <source>
        <dbReference type="ARBA" id="ARBA00022806"/>
    </source>
</evidence>
<feature type="domain" description="Helicase C-terminal" evidence="13">
    <location>
        <begin position="264"/>
        <end position="411"/>
    </location>
</feature>
<evidence type="ECO:0000259" key="14">
    <source>
        <dbReference type="PROSITE" id="PS51195"/>
    </source>
</evidence>
<evidence type="ECO:0000313" key="16">
    <source>
        <dbReference type="Proteomes" id="UP000030693"/>
    </source>
</evidence>
<dbReference type="InterPro" id="IPR050079">
    <property type="entry name" value="DEAD_box_RNA_helicase"/>
</dbReference>
<comment type="similarity">
    <text evidence="8">Belongs to the DEAD box helicase family. DDX47/RRP3 subfamily.</text>
</comment>
<dbReference type="InterPro" id="IPR001650">
    <property type="entry name" value="Helicase_C-like"/>
</dbReference>
<dbReference type="SUPFAM" id="SSF52540">
    <property type="entry name" value="P-loop containing nucleoside triphosphate hydrolases"/>
    <property type="match status" value="1"/>
</dbReference>
<dbReference type="STRING" id="691883.A0A058Z4W4"/>
<dbReference type="InterPro" id="IPR014001">
    <property type="entry name" value="Helicase_ATP-bd"/>
</dbReference>
<evidence type="ECO:0000259" key="12">
    <source>
        <dbReference type="PROSITE" id="PS51192"/>
    </source>
</evidence>